<evidence type="ECO:0000256" key="1">
    <source>
        <dbReference type="SAM" id="Phobius"/>
    </source>
</evidence>
<evidence type="ECO:0000313" key="2">
    <source>
        <dbReference type="EMBL" id="KAK7295195.1"/>
    </source>
</evidence>
<dbReference type="AlphaFoldDB" id="A0AAN9JA58"/>
<reference evidence="2 3" key="1">
    <citation type="submission" date="2024-01" db="EMBL/GenBank/DDBJ databases">
        <title>The genomes of 5 underutilized Papilionoideae crops provide insights into root nodulation and disease resistance.</title>
        <authorList>
            <person name="Yuan L."/>
        </authorList>
    </citation>
    <scope>NUCLEOTIDE SEQUENCE [LARGE SCALE GENOMIC DNA]</scope>
    <source>
        <strain evidence="2">LY-2023</strain>
        <tissue evidence="2">Leaf</tissue>
    </source>
</reference>
<feature type="transmembrane region" description="Helical" evidence="1">
    <location>
        <begin position="58"/>
        <end position="77"/>
    </location>
</feature>
<proteinExistence type="predicted"/>
<keyword evidence="1" id="KW-1133">Transmembrane helix</keyword>
<feature type="transmembrane region" description="Helical" evidence="1">
    <location>
        <begin position="29"/>
        <end position="51"/>
    </location>
</feature>
<comment type="caution">
    <text evidence="2">The sequence shown here is derived from an EMBL/GenBank/DDBJ whole genome shotgun (WGS) entry which is preliminary data.</text>
</comment>
<protein>
    <submittedName>
        <fullName evidence="2">Uncharacterized protein</fullName>
    </submittedName>
</protein>
<keyword evidence="1" id="KW-0472">Membrane</keyword>
<gene>
    <name evidence="2" type="ORF">RJT34_18100</name>
</gene>
<evidence type="ECO:0000313" key="3">
    <source>
        <dbReference type="Proteomes" id="UP001359559"/>
    </source>
</evidence>
<sequence>MVFCFVFVYFHDYYYFLVFLHHHYYIDTYHLFFGSFAFSSLYIHVPSLFGLQREDGRAVLVCLEICSFLFCVLKIFVKSNS</sequence>
<organism evidence="2 3">
    <name type="scientific">Clitoria ternatea</name>
    <name type="common">Butterfly pea</name>
    <dbReference type="NCBI Taxonomy" id="43366"/>
    <lineage>
        <taxon>Eukaryota</taxon>
        <taxon>Viridiplantae</taxon>
        <taxon>Streptophyta</taxon>
        <taxon>Embryophyta</taxon>
        <taxon>Tracheophyta</taxon>
        <taxon>Spermatophyta</taxon>
        <taxon>Magnoliopsida</taxon>
        <taxon>eudicotyledons</taxon>
        <taxon>Gunneridae</taxon>
        <taxon>Pentapetalae</taxon>
        <taxon>rosids</taxon>
        <taxon>fabids</taxon>
        <taxon>Fabales</taxon>
        <taxon>Fabaceae</taxon>
        <taxon>Papilionoideae</taxon>
        <taxon>50 kb inversion clade</taxon>
        <taxon>NPAAA clade</taxon>
        <taxon>indigoferoid/millettioid clade</taxon>
        <taxon>Phaseoleae</taxon>
        <taxon>Clitoria</taxon>
    </lineage>
</organism>
<dbReference type="Proteomes" id="UP001359559">
    <property type="component" value="Unassembled WGS sequence"/>
</dbReference>
<accession>A0AAN9JA58</accession>
<keyword evidence="1" id="KW-0812">Transmembrane</keyword>
<keyword evidence="3" id="KW-1185">Reference proteome</keyword>
<dbReference type="EMBL" id="JAYKXN010000004">
    <property type="protein sequence ID" value="KAK7295195.1"/>
    <property type="molecule type" value="Genomic_DNA"/>
</dbReference>
<name>A0AAN9JA58_CLITE</name>